<evidence type="ECO:0000313" key="2">
    <source>
        <dbReference type="Proteomes" id="UP000053354"/>
    </source>
</evidence>
<sequence>MGKTSTTIIEGMAVHAVQSLILNTNSRLQSEIPVGDRGVSFDGGINVYKSSNFKKDTLLGFVPVQVKGKSVTKLSPIHANFQVNMYDLENYYNAGGIVFFLTEIIGNSTTVFAKVLLPLDITPLLKKCESKMNTSRKTTPTVSINLIPILKYTELEKICMHFLREKKRQPPSYVGKHTFHDQNFEKIKVTSLSLNSSGKTSEIIGQEMYAYGIKHDVEHPISIVRLDTINHNGTTNILINDKEVPYDYSLFEMKDKMTIILENTLTISHNNWDGKVNFKVEDLHSVNSYKKTLIFLNEVYQKKNISLFGGAIQFNDLTWKKEDFIDFEFQLKRIPFIENVFKEIGISLDYFIKSTTLSNLAYQANRFLIEKKYDGTNLPPKEVTGGLKLYIEEDFLLTYYSHKEEMYKSLNVEDFNDVGIMLTSEEVDQYYSVSPFLLVKVEDFKSAANTSSELVKKSFNPKFHTYNEITFRETNRFCIDCINKFDQEKEMEYLNLVLYISQLVLEKNNTILNKAIMTVNLMQAKFRMNNALNDKEQQELVKIKEEKIFVNENLLKFCCNVLLQNKSDSKYYFSLLSQEEKDDLENFPINLLYKELCK</sequence>
<dbReference type="KEGG" id="pll:I858_016350"/>
<protein>
    <recommendedName>
        <fullName evidence="3">DUF4365 domain-containing protein</fullName>
    </recommendedName>
</protein>
<keyword evidence="1" id="KW-0614">Plasmid</keyword>
<reference evidence="1" key="1">
    <citation type="submission" date="2016-10" db="EMBL/GenBank/DDBJ databases">
        <authorList>
            <person name="See-Too W.S."/>
        </authorList>
    </citation>
    <scope>NUCLEOTIDE SEQUENCE</scope>
    <source>
        <strain evidence="1">L10.15</strain>
        <plasmid evidence="1">pPS15-1</plasmid>
    </source>
</reference>
<name>A0A1B1S5S8_9BACL</name>
<dbReference type="EMBL" id="CP016541">
    <property type="protein sequence ID" value="ANU28552.1"/>
    <property type="molecule type" value="Genomic_DNA"/>
</dbReference>
<dbReference type="Proteomes" id="UP000053354">
    <property type="component" value="Plasmid pPS15-1"/>
</dbReference>
<keyword evidence="2" id="KW-1185">Reference proteome</keyword>
<organism evidence="1 2">
    <name type="scientific">Planococcus versutus</name>
    <dbReference type="NCBI Taxonomy" id="1302659"/>
    <lineage>
        <taxon>Bacteria</taxon>
        <taxon>Bacillati</taxon>
        <taxon>Bacillota</taxon>
        <taxon>Bacilli</taxon>
        <taxon>Bacillales</taxon>
        <taxon>Caryophanaceae</taxon>
        <taxon>Planococcus</taxon>
    </lineage>
</organism>
<gene>
    <name evidence="1" type="ORF">I858_016350</name>
</gene>
<dbReference type="OrthoDB" id="2066879at2"/>
<accession>A0A1B1S5S8</accession>
<geneLocation type="plasmid" evidence="1 2">
    <name>pPS15-1</name>
</geneLocation>
<dbReference type="AlphaFoldDB" id="A0A1B1S5S8"/>
<evidence type="ECO:0000313" key="1">
    <source>
        <dbReference type="EMBL" id="ANU28552.1"/>
    </source>
</evidence>
<evidence type="ECO:0008006" key="3">
    <source>
        <dbReference type="Google" id="ProtNLM"/>
    </source>
</evidence>
<proteinExistence type="predicted"/>